<gene>
    <name evidence="1" type="ORF">MY1_1114</name>
</gene>
<dbReference type="Gene3D" id="6.10.140.1230">
    <property type="match status" value="1"/>
</dbReference>
<dbReference type="EMBL" id="AFPU01000001">
    <property type="protein sequence ID" value="EGP93874.1"/>
    <property type="molecule type" value="Genomic_DNA"/>
</dbReference>
<dbReference type="Pfam" id="PF03357">
    <property type="entry name" value="Snf7"/>
    <property type="match status" value="1"/>
</dbReference>
<name>F9CX72_9ARCH</name>
<accession>F9CX72</accession>
<protein>
    <submittedName>
        <fullName evidence="1">Putative SNF7</fullName>
    </submittedName>
</protein>
<dbReference type="STRING" id="1001994.MY1_1114"/>
<comment type="caution">
    <text evidence="1">The sequence shown here is derived from an EMBL/GenBank/DDBJ whole genome shotgun (WGS) entry which is preliminary data.</text>
</comment>
<dbReference type="GO" id="GO:0007034">
    <property type="term" value="P:vacuolar transport"/>
    <property type="evidence" value="ECO:0007669"/>
    <property type="project" value="InterPro"/>
</dbReference>
<dbReference type="Proteomes" id="UP000004440">
    <property type="component" value="Unassembled WGS sequence"/>
</dbReference>
<dbReference type="PANTHER" id="PTHR10476">
    <property type="entry name" value="CHARGED MULTIVESICULAR BODY PROTEIN"/>
    <property type="match status" value="1"/>
</dbReference>
<keyword evidence="2" id="KW-1185">Reference proteome</keyword>
<reference evidence="1 2" key="1">
    <citation type="journal article" date="2011" name="J. Bacteriol.">
        <title>Genome Sequence of an Ammonia-Oxidizing Soil Archaeon, "Candidatus Nitrosoarchaeum koreensis" MY1.</title>
        <authorList>
            <person name="Kim B.K."/>
            <person name="Jung M.Y."/>
            <person name="Yu D.S."/>
            <person name="Park S.J."/>
            <person name="Oh T.K."/>
            <person name="Rhee S.K."/>
            <person name="Kim J.F."/>
        </authorList>
    </citation>
    <scope>NUCLEOTIDE SEQUENCE [LARGE SCALE GENOMIC DNA]</scope>
    <source>
        <strain evidence="1 2">MY1</strain>
    </source>
</reference>
<proteinExistence type="predicted"/>
<organism evidence="1 2">
    <name type="scientific">Nitrosarchaeum koreense MY1</name>
    <dbReference type="NCBI Taxonomy" id="1001994"/>
    <lineage>
        <taxon>Archaea</taxon>
        <taxon>Nitrososphaerota</taxon>
        <taxon>Nitrososphaeria</taxon>
        <taxon>Nitrosopumilales</taxon>
        <taxon>Nitrosopumilaceae</taxon>
        <taxon>Nitrosarchaeum</taxon>
    </lineage>
</organism>
<sequence length="206" mass="22506">MTNWNNPQSKGISDHIRGLKKEAPIKPRIQNSLVQLNKTVSTLDYKVKTLDEKDTKLFNRIVMAKKNHDISTGRVLANELVEIRKNKKILTTMKISLEQVNLRLSTVSDLGDAMASLGPVMATMNALKPALGKIMPEVSREFESLFGILNESISGSFEGSFEFDGASNEETENILKEAAAVAGTRVGDKFPSIPTGISSSNSIGLQ</sequence>
<dbReference type="InterPro" id="IPR005024">
    <property type="entry name" value="Snf7_fam"/>
</dbReference>
<evidence type="ECO:0000313" key="2">
    <source>
        <dbReference type="Proteomes" id="UP000004440"/>
    </source>
</evidence>
<dbReference type="AlphaFoldDB" id="F9CX72"/>
<evidence type="ECO:0000313" key="1">
    <source>
        <dbReference type="EMBL" id="EGP93874.1"/>
    </source>
</evidence>
<dbReference type="OrthoDB" id="374063at2157"/>
<dbReference type="RefSeq" id="WP_007550733.1">
    <property type="nucleotide sequence ID" value="NZ_AFPU01000001.1"/>
</dbReference>